<comment type="pathway">
    <text evidence="3">Cofactor biosynthesis; adenosylcobalamin biosynthesis.</text>
</comment>
<dbReference type="PROSITE" id="PS00105">
    <property type="entry name" value="AA_TRANSFER_CLASS_1"/>
    <property type="match status" value="1"/>
</dbReference>
<feature type="domain" description="Aminotransferase class I/classII large" evidence="10">
    <location>
        <begin position="69"/>
        <end position="381"/>
    </location>
</feature>
<dbReference type="Pfam" id="PF04071">
    <property type="entry name" value="zf-like"/>
    <property type="match status" value="1"/>
</dbReference>
<keyword evidence="5" id="KW-0169">Cobalamin biosynthesis</keyword>
<evidence type="ECO:0000256" key="2">
    <source>
        <dbReference type="ARBA" id="ARBA00003444"/>
    </source>
</evidence>
<dbReference type="Gene3D" id="3.90.1150.10">
    <property type="entry name" value="Aspartate Aminotransferase, domain 1"/>
    <property type="match status" value="1"/>
</dbReference>
<keyword evidence="6" id="KW-0663">Pyridoxal phosphate</keyword>
<dbReference type="InterPro" id="IPR004839">
    <property type="entry name" value="Aminotransferase_I/II_large"/>
</dbReference>
<sequence>MNLEAEGNLPLKKHIIGLVPASHGGLVRQASQEYGIEESDIIDMSASLNPYGSPFDHPEYGLDLSSLFEASKPGMYHYPDNRYLLYKEAAAKFLGDGLSAENIIPGNGSCETIRLVAECILSKGDIVGIPQPTFDEYEQQCRIMGANIRYFEHEGLMGISDEALQDIKILFVCNPNNPTGKLLPRDDILALADRCEANGTLLFVDEAFMELADDPSQSVADVAATNDHVFVLRSLTKNFAIPGIRLGFGVASERMAAALNTARLSWNLGSTPDVVGTALLEMEGGCYSKYLEESRRSIEKERNFLVKRLSDIYGFKPLPSAVNYVLVDISQLLIDSVELTERLASHGILVRDCSSFYLLGNDYVRIAVRTRDETDRLIYAIGMVLSESGKEYGEEKLKHTIECAASGEPASRNTCEYYPCHFQRQDCTFCFCPFYPCEESRTGGKWINSTTGSKVWSCEECTVIHKKDVVQDVLKILMRDSEADDNLKVAWEKVIVPRL</sequence>
<dbReference type="InterPro" id="IPR005860">
    <property type="entry name" value="CobD"/>
</dbReference>
<dbReference type="InterPro" id="IPR015422">
    <property type="entry name" value="PyrdxlP-dep_Trfase_small"/>
</dbReference>
<dbReference type="CDD" id="cd00609">
    <property type="entry name" value="AAT_like"/>
    <property type="match status" value="1"/>
</dbReference>
<dbReference type="PANTHER" id="PTHR42885:SF1">
    <property type="entry name" value="THREONINE-PHOSPHATE DECARBOXYLASE"/>
    <property type="match status" value="1"/>
</dbReference>
<feature type="domain" description="Cysteine-rich small" evidence="11">
    <location>
        <begin position="411"/>
        <end position="479"/>
    </location>
</feature>
<dbReference type="RefSeq" id="WP_342127747.1">
    <property type="nucleotide sequence ID" value="NZ_JBCAUS010000006.1"/>
</dbReference>
<evidence type="ECO:0000256" key="9">
    <source>
        <dbReference type="ARBA" id="ARBA00048531"/>
    </source>
</evidence>
<evidence type="ECO:0000313" key="13">
    <source>
        <dbReference type="Proteomes" id="UP001396646"/>
    </source>
</evidence>
<dbReference type="Proteomes" id="UP001396646">
    <property type="component" value="Unassembled WGS sequence"/>
</dbReference>
<evidence type="ECO:0000256" key="4">
    <source>
        <dbReference type="ARBA" id="ARBA00012285"/>
    </source>
</evidence>
<evidence type="ECO:0000256" key="7">
    <source>
        <dbReference type="ARBA" id="ARBA00023239"/>
    </source>
</evidence>
<dbReference type="EMBL" id="JBCAUS010000006">
    <property type="protein sequence ID" value="MEL4305888.1"/>
    <property type="molecule type" value="Genomic_DNA"/>
</dbReference>
<accession>A0ABU9KY52</accession>
<dbReference type="SUPFAM" id="SSF53383">
    <property type="entry name" value="PLP-dependent transferases"/>
    <property type="match status" value="1"/>
</dbReference>
<comment type="catalytic activity">
    <reaction evidence="9">
        <text>O-phospho-L-threonine + H(+) = (R)-1-aminopropan-2-yl phosphate + CO2</text>
        <dbReference type="Rhea" id="RHEA:11492"/>
        <dbReference type="ChEBI" id="CHEBI:15378"/>
        <dbReference type="ChEBI" id="CHEBI:16526"/>
        <dbReference type="ChEBI" id="CHEBI:58563"/>
        <dbReference type="ChEBI" id="CHEBI:58675"/>
        <dbReference type="EC" id="4.1.1.81"/>
    </reaction>
</comment>
<organism evidence="12 13">
    <name type="scientific">Methanococcoides cohabitans</name>
    <dbReference type="NCBI Taxonomy" id="3136559"/>
    <lineage>
        <taxon>Archaea</taxon>
        <taxon>Methanobacteriati</taxon>
        <taxon>Methanobacteriota</taxon>
        <taxon>Stenosarchaea group</taxon>
        <taxon>Methanomicrobia</taxon>
        <taxon>Methanosarcinales</taxon>
        <taxon>Methanosarcinaceae</taxon>
        <taxon>Methanococcoides</taxon>
    </lineage>
</organism>
<keyword evidence="13" id="KW-1185">Reference proteome</keyword>
<evidence type="ECO:0000256" key="8">
    <source>
        <dbReference type="ARBA" id="ARBA00029996"/>
    </source>
</evidence>
<dbReference type="GO" id="GO:0048472">
    <property type="term" value="F:threonine-phosphate decarboxylase activity"/>
    <property type="evidence" value="ECO:0007669"/>
    <property type="project" value="UniProtKB-EC"/>
</dbReference>
<dbReference type="NCBIfam" id="TIGR01140">
    <property type="entry name" value="L_thr_O3P_dcar"/>
    <property type="match status" value="1"/>
</dbReference>
<dbReference type="InterPro" id="IPR015424">
    <property type="entry name" value="PyrdxlP-dep_Trfase"/>
</dbReference>
<protein>
    <recommendedName>
        <fullName evidence="4">threonine-phosphate decarboxylase</fullName>
        <ecNumber evidence="4">4.1.1.81</ecNumber>
    </recommendedName>
    <alternativeName>
        <fullName evidence="8">L-threonine-O-3-phosphate decarboxylase</fullName>
    </alternativeName>
</protein>
<comment type="cofactor">
    <cofactor evidence="1">
        <name>pyridoxal 5'-phosphate</name>
        <dbReference type="ChEBI" id="CHEBI:597326"/>
    </cofactor>
</comment>
<evidence type="ECO:0000256" key="5">
    <source>
        <dbReference type="ARBA" id="ARBA00022573"/>
    </source>
</evidence>
<reference evidence="12 13" key="1">
    <citation type="submission" date="2024-04" db="EMBL/GenBank/DDBJ databases">
        <title>Methanococcoides sp. LMO-2.</title>
        <authorList>
            <person name="Liang L."/>
        </authorList>
    </citation>
    <scope>NUCLEOTIDE SEQUENCE [LARGE SCALE GENOMIC DNA]</scope>
    <source>
        <strain evidence="12 13">LMO-2</strain>
    </source>
</reference>
<evidence type="ECO:0000256" key="6">
    <source>
        <dbReference type="ARBA" id="ARBA00022898"/>
    </source>
</evidence>
<dbReference type="InterPro" id="IPR015421">
    <property type="entry name" value="PyrdxlP-dep_Trfase_major"/>
</dbReference>
<name>A0ABU9KY52_9EURY</name>
<dbReference type="Pfam" id="PF00155">
    <property type="entry name" value="Aminotran_1_2"/>
    <property type="match status" value="1"/>
</dbReference>
<dbReference type="EC" id="4.1.1.81" evidence="4"/>
<comment type="caution">
    <text evidence="12">The sequence shown here is derived from an EMBL/GenBank/DDBJ whole genome shotgun (WGS) entry which is preliminary data.</text>
</comment>
<comment type="function">
    <text evidence="2">Decarboxylates L-threonine-O-3-phosphate to yield (R)-1-amino-2-propanol O-2-phosphate, the precursor for the linkage between the nucleotide loop and the corrin ring in cobalamin.</text>
</comment>
<proteinExistence type="predicted"/>
<evidence type="ECO:0000259" key="11">
    <source>
        <dbReference type="Pfam" id="PF04071"/>
    </source>
</evidence>
<dbReference type="InterPro" id="IPR004838">
    <property type="entry name" value="NHTrfase_class1_PyrdxlP-BS"/>
</dbReference>
<evidence type="ECO:0000259" key="10">
    <source>
        <dbReference type="Pfam" id="PF00155"/>
    </source>
</evidence>
<keyword evidence="7 12" id="KW-0456">Lyase</keyword>
<evidence type="ECO:0000256" key="1">
    <source>
        <dbReference type="ARBA" id="ARBA00001933"/>
    </source>
</evidence>
<dbReference type="Gene3D" id="3.40.640.10">
    <property type="entry name" value="Type I PLP-dependent aspartate aminotransferase-like (Major domain)"/>
    <property type="match status" value="1"/>
</dbReference>
<dbReference type="PANTHER" id="PTHR42885">
    <property type="entry name" value="HISTIDINOL-PHOSPHATE AMINOTRANSFERASE-RELATED"/>
    <property type="match status" value="1"/>
</dbReference>
<dbReference type="InterPro" id="IPR007212">
    <property type="entry name" value="Zf-like"/>
</dbReference>
<evidence type="ECO:0000313" key="12">
    <source>
        <dbReference type="EMBL" id="MEL4305888.1"/>
    </source>
</evidence>
<evidence type="ECO:0000256" key="3">
    <source>
        <dbReference type="ARBA" id="ARBA00004953"/>
    </source>
</evidence>
<gene>
    <name evidence="12" type="primary">cobD</name>
    <name evidence="12" type="ORF">WOA13_08665</name>
</gene>